<dbReference type="RefSeq" id="WP_307200677.1">
    <property type="nucleotide sequence ID" value="NZ_JAUTAN010000001.1"/>
</dbReference>
<proteinExistence type="predicted"/>
<sequence>MSTAPSTDTPWLARAVELAVANVQEGGGPFGAVVVRDGALVCPPGRTG</sequence>
<evidence type="ECO:0000313" key="1">
    <source>
        <dbReference type="EMBL" id="MDQ1104913.1"/>
    </source>
</evidence>
<organism evidence="1 2">
    <name type="scientific">Nocardioides zeae</name>
    <dbReference type="NCBI Taxonomy" id="1457234"/>
    <lineage>
        <taxon>Bacteria</taxon>
        <taxon>Bacillati</taxon>
        <taxon>Actinomycetota</taxon>
        <taxon>Actinomycetes</taxon>
        <taxon>Propionibacteriales</taxon>
        <taxon>Nocardioidaceae</taxon>
        <taxon>Nocardioides</taxon>
    </lineage>
</organism>
<comment type="caution">
    <text evidence="1">The sequence shown here is derived from an EMBL/GenBank/DDBJ whole genome shotgun (WGS) entry which is preliminary data.</text>
</comment>
<accession>A0AAJ1U3K8</accession>
<dbReference type="GO" id="GO:0003824">
    <property type="term" value="F:catalytic activity"/>
    <property type="evidence" value="ECO:0007669"/>
    <property type="project" value="InterPro"/>
</dbReference>
<dbReference type="SUPFAM" id="SSF53927">
    <property type="entry name" value="Cytidine deaminase-like"/>
    <property type="match status" value="1"/>
</dbReference>
<reference evidence="1" key="1">
    <citation type="submission" date="2023-07" db="EMBL/GenBank/DDBJ databases">
        <title>Functional and genomic diversity of the sorghum phyllosphere microbiome.</title>
        <authorList>
            <person name="Shade A."/>
        </authorList>
    </citation>
    <scope>NUCLEOTIDE SEQUENCE</scope>
    <source>
        <strain evidence="1">SORGH_AS_1067</strain>
    </source>
</reference>
<dbReference type="Gene3D" id="3.40.140.10">
    <property type="entry name" value="Cytidine Deaminase, domain 2"/>
    <property type="match status" value="1"/>
</dbReference>
<name>A0AAJ1U3K8_9ACTN</name>
<dbReference type="EMBL" id="JAUTAN010000001">
    <property type="protein sequence ID" value="MDQ1104913.1"/>
    <property type="molecule type" value="Genomic_DNA"/>
</dbReference>
<protein>
    <submittedName>
        <fullName evidence="1">tRNA(Arg) A34 adenosine deaminase TadA</fullName>
    </submittedName>
</protein>
<evidence type="ECO:0000313" key="2">
    <source>
        <dbReference type="Proteomes" id="UP001239215"/>
    </source>
</evidence>
<dbReference type="AlphaFoldDB" id="A0AAJ1U3K8"/>
<dbReference type="Proteomes" id="UP001239215">
    <property type="component" value="Unassembled WGS sequence"/>
</dbReference>
<dbReference type="InterPro" id="IPR016193">
    <property type="entry name" value="Cytidine_deaminase-like"/>
</dbReference>
<gene>
    <name evidence="1" type="ORF">QE405_002197</name>
</gene>